<protein>
    <recommendedName>
        <fullName evidence="9">Serpin B10</fullName>
    </recommendedName>
</protein>
<evidence type="ECO:0000256" key="4">
    <source>
        <dbReference type="ARBA" id="ARBA00022490"/>
    </source>
</evidence>
<comment type="similarity">
    <text evidence="3">Belongs to the serpin family. Ov-serpin subfamily.</text>
</comment>
<dbReference type="OMA" id="THEDMME"/>
<dbReference type="FunFam" id="3.30.497.10:FF:000004">
    <property type="entry name" value="Serpin family B member 1"/>
    <property type="match status" value="1"/>
</dbReference>
<reference evidence="12" key="1">
    <citation type="journal article" date="2007" name="Science">
        <title>Evolutionary and biomedical insights from the rhesus macaque genome.</title>
        <authorList>
            <person name="Gibbs R.A."/>
            <person name="Rogers J."/>
            <person name="Katze M.G."/>
            <person name="Bumgarner R."/>
            <person name="Weinstock G.M."/>
            <person name="Mardis E.R."/>
            <person name="Remington K.A."/>
            <person name="Strausberg R.L."/>
            <person name="Venter J.C."/>
            <person name="Wilson R.K."/>
            <person name="Batzer M.A."/>
            <person name="Bustamante C.D."/>
            <person name="Eichler E.E."/>
            <person name="Hahn M.W."/>
            <person name="Hardison R.C."/>
            <person name="Makova K.D."/>
            <person name="Miller W."/>
            <person name="Milosavljevic A."/>
            <person name="Palermo R.E."/>
            <person name="Siepel A."/>
            <person name="Sikela J.M."/>
            <person name="Attaway T."/>
            <person name="Bell S."/>
            <person name="Bernard K.E."/>
            <person name="Buhay C.J."/>
            <person name="Chandrabose M.N."/>
            <person name="Dao M."/>
            <person name="Davis C."/>
            <person name="Delehaunty K.D."/>
            <person name="Ding Y."/>
            <person name="Dinh H.H."/>
            <person name="Dugan-Rocha S."/>
            <person name="Fulton L.A."/>
            <person name="Gabisi R.A."/>
            <person name="Garner T.T."/>
            <person name="Godfrey J."/>
            <person name="Hawes A.C."/>
            <person name="Hernandez J."/>
            <person name="Hines S."/>
            <person name="Holder M."/>
            <person name="Hume J."/>
            <person name="Jhangiani S.N."/>
            <person name="Joshi V."/>
            <person name="Khan Z.M."/>
            <person name="Kirkness E.F."/>
            <person name="Cree A."/>
            <person name="Fowler R.G."/>
            <person name="Lee S."/>
            <person name="Lewis L.R."/>
            <person name="Li Z."/>
            <person name="Liu Y.-S."/>
            <person name="Moore S.M."/>
            <person name="Muzny D."/>
            <person name="Nazareth L.V."/>
            <person name="Ngo D.N."/>
            <person name="Okwuonu G.O."/>
            <person name="Pai G."/>
            <person name="Parker D."/>
            <person name="Paul H.A."/>
            <person name="Pfannkoch C."/>
            <person name="Pohl C.S."/>
            <person name="Rogers Y.-H.C."/>
            <person name="Ruiz S.J."/>
            <person name="Sabo A."/>
            <person name="Santibanez J."/>
            <person name="Schneider B.W."/>
            <person name="Smith S.M."/>
            <person name="Sodergren E."/>
            <person name="Svatek A.F."/>
            <person name="Utterback T.R."/>
            <person name="Vattathil S."/>
            <person name="Warren W."/>
            <person name="White C.S."/>
            <person name="Chinwalla A.T."/>
            <person name="Feng Y."/>
            <person name="Halpern A.L."/>
            <person name="Hillier L.W."/>
            <person name="Huang X."/>
            <person name="Minx P."/>
            <person name="Nelson J.O."/>
            <person name="Pepin K.H."/>
            <person name="Qin X."/>
            <person name="Sutton G.G."/>
            <person name="Venter E."/>
            <person name="Walenz B.P."/>
            <person name="Wallis J.W."/>
            <person name="Worley K.C."/>
            <person name="Yang S.-P."/>
            <person name="Jones S.M."/>
            <person name="Marra M.A."/>
            <person name="Rocchi M."/>
            <person name="Schein J.E."/>
            <person name="Baertsch R."/>
            <person name="Clarke L."/>
            <person name="Csuros M."/>
            <person name="Glasscock J."/>
            <person name="Harris R.A."/>
            <person name="Havlak P."/>
            <person name="Jackson A.R."/>
            <person name="Jiang H."/>
            <person name="Liu Y."/>
            <person name="Messina D.N."/>
            <person name="Shen Y."/>
            <person name="Song H.X.-Z."/>
            <person name="Wylie T."/>
            <person name="Zhang L."/>
            <person name="Birney E."/>
            <person name="Han K."/>
            <person name="Konkel M.K."/>
            <person name="Lee J."/>
            <person name="Smit A.F.A."/>
            <person name="Ullmer B."/>
            <person name="Wang H."/>
            <person name="Xing J."/>
            <person name="Burhans R."/>
            <person name="Cheng Z."/>
            <person name="Karro J.E."/>
            <person name="Ma J."/>
            <person name="Raney B."/>
            <person name="She X."/>
            <person name="Cox M.J."/>
            <person name="Demuth J.P."/>
            <person name="Dumas L.J."/>
            <person name="Han S.-G."/>
            <person name="Hopkins J."/>
            <person name="Karimpour-Fard A."/>
            <person name="Kim Y.H."/>
            <person name="Pollack J.R."/>
            <person name="Vinar T."/>
            <person name="Addo-Quaye C."/>
            <person name="Degenhardt J."/>
            <person name="Denby A."/>
            <person name="Hubisz M.J."/>
            <person name="Indap A."/>
            <person name="Kosiol C."/>
            <person name="Lahn B.T."/>
            <person name="Lawson H.A."/>
            <person name="Marklein A."/>
            <person name="Nielsen R."/>
            <person name="Vallender E.J."/>
            <person name="Clark A.G."/>
            <person name="Ferguson B."/>
            <person name="Hernandez R.D."/>
            <person name="Hirani K."/>
            <person name="Kehrer-Sawatzki H."/>
            <person name="Kolb J."/>
            <person name="Patil S."/>
            <person name="Pu L.-L."/>
            <person name="Ren Y."/>
            <person name="Smith D.G."/>
            <person name="Wheeler D.A."/>
            <person name="Schenck I."/>
            <person name="Ball E.V."/>
            <person name="Chen R."/>
            <person name="Cooper D.N."/>
            <person name="Giardine B."/>
            <person name="Hsu F."/>
            <person name="Kent W.J."/>
            <person name="Lesk A."/>
            <person name="Nelson D.L."/>
            <person name="O'brien W.E."/>
            <person name="Pruefer K."/>
            <person name="Stenson P.D."/>
            <person name="Wallace J.C."/>
            <person name="Ke H."/>
            <person name="Liu X.-M."/>
            <person name="Wang P."/>
            <person name="Xiang A.P."/>
            <person name="Yang F."/>
            <person name="Barber G.P."/>
            <person name="Haussler D."/>
            <person name="Karolchik D."/>
            <person name="Kern A.D."/>
            <person name="Kuhn R.M."/>
            <person name="Smith K.E."/>
            <person name="Zwieg A.S."/>
        </authorList>
    </citation>
    <scope>NUCLEOTIDE SEQUENCE [LARGE SCALE GENOMIC DNA]</scope>
    <source>
        <strain evidence="12">17573</strain>
    </source>
</reference>
<dbReference type="Proteomes" id="UP000006718">
    <property type="component" value="Chromosome 18"/>
</dbReference>
<feature type="domain" description="Serpin" evidence="10">
    <location>
        <begin position="72"/>
        <end position="456"/>
    </location>
</feature>
<evidence type="ECO:0000313" key="12">
    <source>
        <dbReference type="Proteomes" id="UP000006718"/>
    </source>
</evidence>
<reference evidence="11" key="2">
    <citation type="submission" date="2019-01" db="EMBL/GenBank/DDBJ databases">
        <authorList>
            <person name="Graves T."/>
            <person name="Eichler E.E."/>
            <person name="Wilson R.K."/>
        </authorList>
    </citation>
    <scope>NUCLEOTIDE SEQUENCE [LARGE SCALE GENOMIC DNA]</scope>
    <source>
        <strain evidence="11">17573</strain>
    </source>
</reference>
<comment type="function">
    <text evidence="8">Protease inhibitor that may play a role in the regulation of protease activities during hematopoiesis and apoptosis induced by TNF. May regulate protease activities in the cytoplasm and in the nucleus.</text>
</comment>
<evidence type="ECO:0000313" key="13">
    <source>
        <dbReference type="VGNC" id="VGNC:77365"/>
    </source>
</evidence>
<evidence type="ECO:0000259" key="10">
    <source>
        <dbReference type="SMART" id="SM00093"/>
    </source>
</evidence>
<dbReference type="PANTHER" id="PTHR11461">
    <property type="entry name" value="SERINE PROTEASE INHIBITOR, SERPIN"/>
    <property type="match status" value="1"/>
</dbReference>
<evidence type="ECO:0000256" key="1">
    <source>
        <dbReference type="ARBA" id="ARBA00004123"/>
    </source>
</evidence>
<keyword evidence="5" id="KW-0646">Protease inhibitor</keyword>
<dbReference type="InterPro" id="IPR023795">
    <property type="entry name" value="Serpin_CS"/>
</dbReference>
<dbReference type="STRING" id="9544.ENSMMUP00000021846"/>
<dbReference type="InParanoid" id="F6TWT7"/>
<dbReference type="FunFam" id="2.30.39.10:FF:000001">
    <property type="entry name" value="Serpin family B member 2"/>
    <property type="match status" value="1"/>
</dbReference>
<dbReference type="Pfam" id="PF00079">
    <property type="entry name" value="Serpin"/>
    <property type="match status" value="1"/>
</dbReference>
<dbReference type="FunCoup" id="F6TWT7">
    <property type="interactions" value="52"/>
</dbReference>
<dbReference type="Gene3D" id="3.30.497.10">
    <property type="entry name" value="Antithrombin, subunit I, domain 2"/>
    <property type="match status" value="1"/>
</dbReference>
<dbReference type="GO" id="GO:0004867">
    <property type="term" value="F:serine-type endopeptidase inhibitor activity"/>
    <property type="evidence" value="ECO:0000318"/>
    <property type="project" value="GO_Central"/>
</dbReference>
<dbReference type="GO" id="GO:0005615">
    <property type="term" value="C:extracellular space"/>
    <property type="evidence" value="ECO:0000318"/>
    <property type="project" value="GO_Central"/>
</dbReference>
<evidence type="ECO:0000256" key="2">
    <source>
        <dbReference type="ARBA" id="ARBA00004496"/>
    </source>
</evidence>
<dbReference type="GeneTree" id="ENSGT00940000161205"/>
<reference evidence="11" key="4">
    <citation type="submission" date="2025-09" db="UniProtKB">
        <authorList>
            <consortium name="Ensembl"/>
        </authorList>
    </citation>
    <scope>IDENTIFICATION</scope>
    <source>
        <strain evidence="11">17573</strain>
    </source>
</reference>
<comment type="subcellular location">
    <subcellularLocation>
        <location evidence="2">Cytoplasm</location>
    </subcellularLocation>
    <subcellularLocation>
        <location evidence="1">Nucleus</location>
    </subcellularLocation>
</comment>
<dbReference type="InterPro" id="IPR000215">
    <property type="entry name" value="Serpin_fam"/>
</dbReference>
<proteinExistence type="inferred from homology"/>
<organism evidence="11 12">
    <name type="scientific">Macaca mulatta</name>
    <name type="common">Rhesus macaque</name>
    <dbReference type="NCBI Taxonomy" id="9544"/>
    <lineage>
        <taxon>Eukaryota</taxon>
        <taxon>Metazoa</taxon>
        <taxon>Chordata</taxon>
        <taxon>Craniata</taxon>
        <taxon>Vertebrata</taxon>
        <taxon>Euteleostomi</taxon>
        <taxon>Mammalia</taxon>
        <taxon>Eutheria</taxon>
        <taxon>Euarchontoglires</taxon>
        <taxon>Primates</taxon>
        <taxon>Haplorrhini</taxon>
        <taxon>Catarrhini</taxon>
        <taxon>Cercopithecidae</taxon>
        <taxon>Cercopithecinae</taxon>
        <taxon>Macaca</taxon>
    </lineage>
</organism>
<dbReference type="SUPFAM" id="SSF56574">
    <property type="entry name" value="Serpins"/>
    <property type="match status" value="1"/>
</dbReference>
<dbReference type="Ensembl" id="ENSMMUT00000023349.4">
    <property type="protein sequence ID" value="ENSMMUP00000021846.4"/>
    <property type="gene ID" value="ENSMMUG00000016618.4"/>
</dbReference>
<dbReference type="SMART" id="SM00093">
    <property type="entry name" value="SERPIN"/>
    <property type="match status" value="1"/>
</dbReference>
<evidence type="ECO:0000256" key="7">
    <source>
        <dbReference type="ARBA" id="ARBA00023242"/>
    </source>
</evidence>
<dbReference type="Gene3D" id="2.30.39.10">
    <property type="entry name" value="Alpha-1-antitrypsin, domain 1"/>
    <property type="match status" value="1"/>
</dbReference>
<dbReference type="InterPro" id="IPR042185">
    <property type="entry name" value="Serpin_sf_2"/>
</dbReference>
<reference evidence="11" key="3">
    <citation type="submission" date="2025-08" db="UniProtKB">
        <authorList>
            <consortium name="Ensembl"/>
        </authorList>
    </citation>
    <scope>IDENTIFICATION</scope>
    <source>
        <strain evidence="11">17573</strain>
    </source>
</reference>
<evidence type="ECO:0000256" key="8">
    <source>
        <dbReference type="ARBA" id="ARBA00037163"/>
    </source>
</evidence>
<evidence type="ECO:0000256" key="6">
    <source>
        <dbReference type="ARBA" id="ARBA00022900"/>
    </source>
</evidence>
<keyword evidence="6" id="KW-0722">Serine protease inhibitor</keyword>
<dbReference type="VGNC" id="VGNC:77365">
    <property type="gene designation" value="SERPINB10"/>
</dbReference>
<keyword evidence="12" id="KW-1185">Reference proteome</keyword>
<dbReference type="AlphaFoldDB" id="F6TWT7"/>
<dbReference type="HOGENOM" id="CLU_023330_0_2_1"/>
<dbReference type="eggNOG" id="KOG2392">
    <property type="taxonomic scope" value="Eukaryota"/>
</dbReference>
<evidence type="ECO:0000313" key="11">
    <source>
        <dbReference type="Ensembl" id="ENSMMUP00000021846.4"/>
    </source>
</evidence>
<dbReference type="InterPro" id="IPR042178">
    <property type="entry name" value="Serpin_sf_1"/>
</dbReference>
<dbReference type="PROSITE" id="PS00284">
    <property type="entry name" value="SERPIN"/>
    <property type="match status" value="1"/>
</dbReference>
<dbReference type="CDD" id="cd19569">
    <property type="entry name" value="serpinB10_bomapin"/>
    <property type="match status" value="1"/>
</dbReference>
<sequence length="456" mass="52297">MLVKQSKGGAKNREVLTFFFFFFFFLFLQLKVSQLFSHNLLLQEQIAYSAPVEENQVSSMDTLATSINQFALELSKKLAESAQGKNIFFSSWSISTSLAMVYLGTKGTTAAQMAQVLQFNRDQGVKSSPESEKKRKMEFNLSNSEEIHSDFHTLISEILKPNDDYLLKTANAIYGEKTYPFHNKYLEDMKTYFGAEPQSVNFVEASDQIRKEINSWVERQTEGKIQNLLPDDSVDSTTRMILVNALYFKGIWEHQFLVQNTTEKPFRINETTSKPVQMMFMKKKLQIFHIEKPQAVGLQLYYKSRDLSLLILLPEDVNGLVQLEKDITYEKLNEWTSADMMELYEVQLHLPKFKLEDSYDLKSTLSSMGMSDAFSQSKADFSGMSSARNLFLSNVFHKAFVEINEQGTEAAAGTGSEIDSRIRVPSIEFNANHPFLFFIRHNKTNNILFYGRLCSP</sequence>
<accession>F6TWT7</accession>
<dbReference type="GO" id="GO:0005654">
    <property type="term" value="C:nucleoplasm"/>
    <property type="evidence" value="ECO:0007669"/>
    <property type="project" value="Ensembl"/>
</dbReference>
<gene>
    <name evidence="11 13" type="primary">SERPINB10</name>
</gene>
<keyword evidence="7" id="KW-0539">Nucleus</keyword>
<dbReference type="MEROPS" id="I04.015"/>
<evidence type="ECO:0000256" key="5">
    <source>
        <dbReference type="ARBA" id="ARBA00022690"/>
    </source>
</evidence>
<dbReference type="InterPro" id="IPR023796">
    <property type="entry name" value="Serpin_dom"/>
</dbReference>
<dbReference type="PaxDb" id="9544-ENSMMUP00000021846"/>
<keyword evidence="4" id="KW-0963">Cytoplasm</keyword>
<dbReference type="Bgee" id="ENSMMUG00000016618">
    <property type="expression patterns" value="Expressed in ileum and 10 other cell types or tissues"/>
</dbReference>
<dbReference type="PANTHER" id="PTHR11461:SF175">
    <property type="entry name" value="SERPIN B10"/>
    <property type="match status" value="1"/>
</dbReference>
<name>F6TWT7_MACMU</name>
<dbReference type="InterPro" id="IPR036186">
    <property type="entry name" value="Serpin_sf"/>
</dbReference>
<evidence type="ECO:0000256" key="9">
    <source>
        <dbReference type="ARBA" id="ARBA00041146"/>
    </source>
</evidence>
<dbReference type="VEuPathDB" id="HostDB:ENSMMUG00000016618"/>
<dbReference type="GO" id="GO:0005829">
    <property type="term" value="C:cytosol"/>
    <property type="evidence" value="ECO:0007669"/>
    <property type="project" value="Ensembl"/>
</dbReference>
<evidence type="ECO:0000256" key="3">
    <source>
        <dbReference type="ARBA" id="ARBA00006426"/>
    </source>
</evidence>